<feature type="domain" description="DUF1540" evidence="1">
    <location>
        <begin position="9"/>
        <end position="50"/>
    </location>
</feature>
<evidence type="ECO:0000313" key="2">
    <source>
        <dbReference type="EMBL" id="MBN7773184.1"/>
    </source>
</evidence>
<gene>
    <name evidence="2" type="ORF">JYB65_07405</name>
</gene>
<dbReference type="Proteomes" id="UP000664545">
    <property type="component" value="Unassembled WGS sequence"/>
</dbReference>
<reference evidence="2" key="1">
    <citation type="submission" date="2021-02" db="EMBL/GenBank/DDBJ databases">
        <title>Abyssanaerobacter marinus gen.nov., sp., nov, anaerobic bacterium isolated from the Onnuri vent field of Indian Ocean and suggestion of Mogibacteriaceae fam. nov., and proposal of reclassification of ambiguous this family's genus member.</title>
        <authorList>
            <person name="Kim Y.J."/>
            <person name="Yang J.-A."/>
        </authorList>
    </citation>
    <scope>NUCLEOTIDE SEQUENCE</scope>
    <source>
        <strain evidence="2">DSM 2634</strain>
    </source>
</reference>
<comment type="caution">
    <text evidence="2">The sequence shown here is derived from an EMBL/GenBank/DDBJ whole genome shotgun (WGS) entry which is preliminary data.</text>
</comment>
<evidence type="ECO:0000259" key="1">
    <source>
        <dbReference type="Pfam" id="PF07561"/>
    </source>
</evidence>
<sequence>MDNGKKMPVKCSVTNCHYNKSEMCNAEKLEVNAMGDGRAHTSAGTSCATFANKEESRAF</sequence>
<accession>A0A939D803</accession>
<proteinExistence type="predicted"/>
<protein>
    <submittedName>
        <fullName evidence="2">DUF1540 domain-containing protein</fullName>
    </submittedName>
</protein>
<evidence type="ECO:0000313" key="3">
    <source>
        <dbReference type="Proteomes" id="UP000664545"/>
    </source>
</evidence>
<dbReference type="RefSeq" id="WP_206582016.1">
    <property type="nucleotide sequence ID" value="NZ_JAFJZZ010000002.1"/>
</dbReference>
<name>A0A939D803_CLOAM</name>
<dbReference type="InterPro" id="IPR011437">
    <property type="entry name" value="DUF1540"/>
</dbReference>
<keyword evidence="3" id="KW-1185">Reference proteome</keyword>
<dbReference type="AlphaFoldDB" id="A0A939D803"/>
<dbReference type="EMBL" id="JAFJZZ010000002">
    <property type="protein sequence ID" value="MBN7773184.1"/>
    <property type="molecule type" value="Genomic_DNA"/>
</dbReference>
<dbReference type="Pfam" id="PF07561">
    <property type="entry name" value="DUF1540"/>
    <property type="match status" value="1"/>
</dbReference>
<organism evidence="2 3">
    <name type="scientific">Clostridium aminobutyricum</name>
    <dbReference type="NCBI Taxonomy" id="33953"/>
    <lineage>
        <taxon>Bacteria</taxon>
        <taxon>Bacillati</taxon>
        <taxon>Bacillota</taxon>
        <taxon>Clostridia</taxon>
        <taxon>Eubacteriales</taxon>
        <taxon>Clostridiaceae</taxon>
        <taxon>Clostridium</taxon>
    </lineage>
</organism>